<dbReference type="AlphaFoldDB" id="A0A151P7L0"/>
<dbReference type="EMBL" id="AKHW03000635">
    <property type="protein sequence ID" value="KYO45081.1"/>
    <property type="molecule type" value="Genomic_DNA"/>
</dbReference>
<proteinExistence type="predicted"/>
<accession>A0A151P7L0</accession>
<dbReference type="Proteomes" id="UP000050525">
    <property type="component" value="Unassembled WGS sequence"/>
</dbReference>
<sequence>MDTTSIKPSEKGLKRSEDSKCCWEHLNTACAHWEMPFHRKRNPSSSGQNAHPLAFTNQEGINPDYNRQFEELQNLGE</sequence>
<evidence type="ECO:0000313" key="3">
    <source>
        <dbReference type="Proteomes" id="UP000050525"/>
    </source>
</evidence>
<evidence type="ECO:0000256" key="1">
    <source>
        <dbReference type="SAM" id="MobiDB-lite"/>
    </source>
</evidence>
<comment type="caution">
    <text evidence="2">The sequence shown here is derived from an EMBL/GenBank/DDBJ whole genome shotgun (WGS) entry which is preliminary data.</text>
</comment>
<feature type="compositionally biased region" description="Polar residues" evidence="1">
    <location>
        <begin position="43"/>
        <end position="60"/>
    </location>
</feature>
<gene>
    <name evidence="2" type="ORF">Y1Q_0007378</name>
</gene>
<organism evidence="2 3">
    <name type="scientific">Alligator mississippiensis</name>
    <name type="common">American alligator</name>
    <dbReference type="NCBI Taxonomy" id="8496"/>
    <lineage>
        <taxon>Eukaryota</taxon>
        <taxon>Metazoa</taxon>
        <taxon>Chordata</taxon>
        <taxon>Craniata</taxon>
        <taxon>Vertebrata</taxon>
        <taxon>Euteleostomi</taxon>
        <taxon>Archelosauria</taxon>
        <taxon>Archosauria</taxon>
        <taxon>Crocodylia</taxon>
        <taxon>Alligatoridae</taxon>
        <taxon>Alligatorinae</taxon>
        <taxon>Alligator</taxon>
    </lineage>
</organism>
<keyword evidence="3" id="KW-1185">Reference proteome</keyword>
<reference evidence="2 3" key="1">
    <citation type="journal article" date="2012" name="Genome Biol.">
        <title>Sequencing three crocodilian genomes to illuminate the evolution of archosaurs and amniotes.</title>
        <authorList>
            <person name="St John J.A."/>
            <person name="Braun E.L."/>
            <person name="Isberg S.R."/>
            <person name="Miles L.G."/>
            <person name="Chong A.Y."/>
            <person name="Gongora J."/>
            <person name="Dalzell P."/>
            <person name="Moran C."/>
            <person name="Bed'hom B."/>
            <person name="Abzhanov A."/>
            <person name="Burgess S.C."/>
            <person name="Cooksey A.M."/>
            <person name="Castoe T.A."/>
            <person name="Crawford N.G."/>
            <person name="Densmore L.D."/>
            <person name="Drew J.C."/>
            <person name="Edwards S.V."/>
            <person name="Faircloth B.C."/>
            <person name="Fujita M.K."/>
            <person name="Greenwold M.J."/>
            <person name="Hoffmann F.G."/>
            <person name="Howard J.M."/>
            <person name="Iguchi T."/>
            <person name="Janes D.E."/>
            <person name="Khan S.Y."/>
            <person name="Kohno S."/>
            <person name="de Koning A.J."/>
            <person name="Lance S.L."/>
            <person name="McCarthy F.M."/>
            <person name="McCormack J.E."/>
            <person name="Merchant M.E."/>
            <person name="Peterson D.G."/>
            <person name="Pollock D.D."/>
            <person name="Pourmand N."/>
            <person name="Raney B.J."/>
            <person name="Roessler K.A."/>
            <person name="Sanford J.R."/>
            <person name="Sawyer R.H."/>
            <person name="Schmidt C.J."/>
            <person name="Triplett E.W."/>
            <person name="Tuberville T.D."/>
            <person name="Venegas-Anaya M."/>
            <person name="Howard J.T."/>
            <person name="Jarvis E.D."/>
            <person name="Guillette L.J.Jr."/>
            <person name="Glenn T.C."/>
            <person name="Green R.E."/>
            <person name="Ray D.A."/>
        </authorList>
    </citation>
    <scope>NUCLEOTIDE SEQUENCE [LARGE SCALE GENOMIC DNA]</scope>
    <source>
        <strain evidence="2">KSC_2009_1</strain>
    </source>
</reference>
<protein>
    <submittedName>
        <fullName evidence="2">Uncharacterized protein</fullName>
    </submittedName>
</protein>
<evidence type="ECO:0000313" key="2">
    <source>
        <dbReference type="EMBL" id="KYO45081.1"/>
    </source>
</evidence>
<feature type="region of interest" description="Disordered" evidence="1">
    <location>
        <begin position="39"/>
        <end position="77"/>
    </location>
</feature>
<name>A0A151P7L0_ALLMI</name>